<dbReference type="Proteomes" id="UP000278733">
    <property type="component" value="Chromosome"/>
</dbReference>
<name>A0A448MPY6_9PAST</name>
<reference evidence="1 2" key="1">
    <citation type="submission" date="2018-12" db="EMBL/GenBank/DDBJ databases">
        <authorList>
            <consortium name="Pathogen Informatics"/>
        </authorList>
    </citation>
    <scope>NUCLEOTIDE SEQUENCE [LARGE SCALE GENOMIC DNA]</scope>
    <source>
        <strain evidence="1 2">NCTC8284</strain>
    </source>
</reference>
<proteinExistence type="predicted"/>
<dbReference type="KEGG" id="rpne:NCTC8284_02383"/>
<evidence type="ECO:0000313" key="2">
    <source>
        <dbReference type="Proteomes" id="UP000278733"/>
    </source>
</evidence>
<sequence length="39" mass="4418">MFMFAAMPLYIVYALVQGAAFSMADIVNLRMHSFGNIEF</sequence>
<evidence type="ECO:0000313" key="1">
    <source>
        <dbReference type="EMBL" id="VEH67197.1"/>
    </source>
</evidence>
<gene>
    <name evidence="1" type="ORF">NCTC8284_02383</name>
</gene>
<accession>A0A448MPY6</accession>
<dbReference type="EMBL" id="LR134405">
    <property type="protein sequence ID" value="VEH67197.1"/>
    <property type="molecule type" value="Genomic_DNA"/>
</dbReference>
<organism evidence="1 2">
    <name type="scientific">Rodentibacter pneumotropicus</name>
    <dbReference type="NCBI Taxonomy" id="758"/>
    <lineage>
        <taxon>Bacteria</taxon>
        <taxon>Pseudomonadati</taxon>
        <taxon>Pseudomonadota</taxon>
        <taxon>Gammaproteobacteria</taxon>
        <taxon>Pasteurellales</taxon>
        <taxon>Pasteurellaceae</taxon>
        <taxon>Rodentibacter</taxon>
    </lineage>
</organism>
<protein>
    <submittedName>
        <fullName evidence="1">PTS system, IIBC component</fullName>
    </submittedName>
</protein>
<dbReference type="AlphaFoldDB" id="A0A448MPY6"/>